<dbReference type="Pfam" id="PF11937">
    <property type="entry name" value="DUF3455"/>
    <property type="match status" value="1"/>
</dbReference>
<reference evidence="2" key="1">
    <citation type="submission" date="2021-06" db="EMBL/GenBank/DDBJ databases">
        <title>Bradyrhizobium sp. S2-11-2 Genome sequencing.</title>
        <authorList>
            <person name="Jin L."/>
        </authorList>
    </citation>
    <scope>NUCLEOTIDE SEQUENCE</scope>
    <source>
        <strain evidence="2">S2-11-2</strain>
    </source>
</reference>
<dbReference type="PANTHER" id="PTHR35567:SF1">
    <property type="entry name" value="CONSERVED FUNGAL PROTEIN (AFU_ORTHOLOGUE AFUA_1G14230)"/>
    <property type="match status" value="1"/>
</dbReference>
<evidence type="ECO:0000313" key="2">
    <source>
        <dbReference type="EMBL" id="QWG18103.1"/>
    </source>
</evidence>
<dbReference type="PANTHER" id="PTHR35567">
    <property type="entry name" value="MALATE DEHYDROGENASE (AFU_ORTHOLOGUE AFUA_2G13800)"/>
    <property type="match status" value="1"/>
</dbReference>
<protein>
    <submittedName>
        <fullName evidence="2">DUF3455 domain-containing protein</fullName>
    </submittedName>
</protein>
<dbReference type="AlphaFoldDB" id="A0A975RSM9"/>
<name>A0A975RSM9_9BRAD</name>
<organism evidence="2 3">
    <name type="scientific">Bradyrhizobium sediminis</name>
    <dbReference type="NCBI Taxonomy" id="2840469"/>
    <lineage>
        <taxon>Bacteria</taxon>
        <taxon>Pseudomonadati</taxon>
        <taxon>Pseudomonadota</taxon>
        <taxon>Alphaproteobacteria</taxon>
        <taxon>Hyphomicrobiales</taxon>
        <taxon>Nitrobacteraceae</taxon>
        <taxon>Bradyrhizobium</taxon>
    </lineage>
</organism>
<gene>
    <name evidence="2" type="ORF">KMZ68_24685</name>
</gene>
<dbReference type="RefSeq" id="WP_215613704.1">
    <property type="nucleotide sequence ID" value="NZ_CP076135.1"/>
</dbReference>
<keyword evidence="1" id="KW-0732">Signal</keyword>
<feature type="signal peptide" evidence="1">
    <location>
        <begin position="1"/>
        <end position="19"/>
    </location>
</feature>
<feature type="chain" id="PRO_5036810760" evidence="1">
    <location>
        <begin position="20"/>
        <end position="167"/>
    </location>
</feature>
<accession>A0A975RSM9</accession>
<dbReference type="Proteomes" id="UP000680805">
    <property type="component" value="Chromosome"/>
</dbReference>
<dbReference type="EMBL" id="CP076135">
    <property type="protein sequence ID" value="QWG18103.1"/>
    <property type="molecule type" value="Genomic_DNA"/>
</dbReference>
<sequence>MRKFLVSTVLLAALAPASAASPEVPETIAAPGEVLVMTLHAQGAQIYECKADTSGKLGWRFREPVAALLDQSGRSVGRHYAGPNWELNDGSAIVGRIAGRAAGATANDITLLKLDVTSRRGTGGLATVTTIQRLNTRGGAAEGPCGTEGAFLSVPYAADYAFHERPR</sequence>
<dbReference type="KEGG" id="bsei:KMZ68_24685"/>
<dbReference type="InterPro" id="IPR021851">
    <property type="entry name" value="DUF3455"/>
</dbReference>
<evidence type="ECO:0000313" key="3">
    <source>
        <dbReference type="Proteomes" id="UP000680805"/>
    </source>
</evidence>
<evidence type="ECO:0000256" key="1">
    <source>
        <dbReference type="SAM" id="SignalP"/>
    </source>
</evidence>
<proteinExistence type="predicted"/>